<proteinExistence type="predicted"/>
<gene>
    <name evidence="1" type="ORF">DB31_7106</name>
</gene>
<dbReference type="Proteomes" id="UP000028725">
    <property type="component" value="Unassembled WGS sequence"/>
</dbReference>
<dbReference type="AlphaFoldDB" id="A0A085WNE1"/>
<evidence type="ECO:0000313" key="1">
    <source>
        <dbReference type="EMBL" id="KFE69204.1"/>
    </source>
</evidence>
<comment type="caution">
    <text evidence="1">The sequence shown here is derived from an EMBL/GenBank/DDBJ whole genome shotgun (WGS) entry which is preliminary data.</text>
</comment>
<reference evidence="1 2" key="1">
    <citation type="submission" date="2014-04" db="EMBL/GenBank/DDBJ databases">
        <title>Genome assembly of Hyalangium minutum DSM 14724.</title>
        <authorList>
            <person name="Sharma G."/>
            <person name="Subramanian S."/>
        </authorList>
    </citation>
    <scope>NUCLEOTIDE SEQUENCE [LARGE SCALE GENOMIC DNA]</scope>
    <source>
        <strain evidence="1 2">DSM 14724</strain>
    </source>
</reference>
<accession>A0A085WNE1</accession>
<organism evidence="1 2">
    <name type="scientific">Hyalangium minutum</name>
    <dbReference type="NCBI Taxonomy" id="394096"/>
    <lineage>
        <taxon>Bacteria</taxon>
        <taxon>Pseudomonadati</taxon>
        <taxon>Myxococcota</taxon>
        <taxon>Myxococcia</taxon>
        <taxon>Myxococcales</taxon>
        <taxon>Cystobacterineae</taxon>
        <taxon>Archangiaceae</taxon>
        <taxon>Hyalangium</taxon>
    </lineage>
</organism>
<protein>
    <submittedName>
        <fullName evidence="1">Uncharacterized protein</fullName>
    </submittedName>
</protein>
<sequence>MGQARWLSTPHGRGDVFNTLRGLHIDLRNPMDCPANTDHPSPLRRP</sequence>
<name>A0A085WNE1_9BACT</name>
<dbReference type="EMBL" id="JMCB01000005">
    <property type="protein sequence ID" value="KFE69204.1"/>
    <property type="molecule type" value="Genomic_DNA"/>
</dbReference>
<keyword evidence="2" id="KW-1185">Reference proteome</keyword>
<evidence type="ECO:0000313" key="2">
    <source>
        <dbReference type="Proteomes" id="UP000028725"/>
    </source>
</evidence>